<dbReference type="AlphaFoldDB" id="A0A645EUW8"/>
<evidence type="ECO:0000313" key="2">
    <source>
        <dbReference type="EMBL" id="MPN05250.1"/>
    </source>
</evidence>
<protein>
    <submittedName>
        <fullName evidence="2">Uncharacterized protein</fullName>
    </submittedName>
</protein>
<feature type="region of interest" description="Disordered" evidence="1">
    <location>
        <begin position="1"/>
        <end position="37"/>
    </location>
</feature>
<dbReference type="EMBL" id="VSSQ01051160">
    <property type="protein sequence ID" value="MPN05250.1"/>
    <property type="molecule type" value="Genomic_DNA"/>
</dbReference>
<evidence type="ECO:0000256" key="1">
    <source>
        <dbReference type="SAM" id="MobiDB-lite"/>
    </source>
</evidence>
<accession>A0A645EUW8</accession>
<organism evidence="2">
    <name type="scientific">bioreactor metagenome</name>
    <dbReference type="NCBI Taxonomy" id="1076179"/>
    <lineage>
        <taxon>unclassified sequences</taxon>
        <taxon>metagenomes</taxon>
        <taxon>ecological metagenomes</taxon>
    </lineage>
</organism>
<gene>
    <name evidence="2" type="ORF">SDC9_152500</name>
</gene>
<reference evidence="2" key="1">
    <citation type="submission" date="2019-08" db="EMBL/GenBank/DDBJ databases">
        <authorList>
            <person name="Kucharzyk K."/>
            <person name="Murdoch R.W."/>
            <person name="Higgins S."/>
            <person name="Loffler F."/>
        </authorList>
    </citation>
    <scope>NUCLEOTIDE SEQUENCE</scope>
</reference>
<sequence length="93" mass="9615">MVLAPPVPHSRLSDKIQFPDDSDGDSDVSVHLSPGGSPHPSFVQQALYGLELAQISAASVAAGAEFPAAPEEPSQILLWLASCLEVRAGPVVA</sequence>
<proteinExistence type="predicted"/>
<name>A0A645EUW8_9ZZZZ</name>
<comment type="caution">
    <text evidence="2">The sequence shown here is derived from an EMBL/GenBank/DDBJ whole genome shotgun (WGS) entry which is preliminary data.</text>
</comment>